<dbReference type="EMBL" id="JAESVG020000009">
    <property type="protein sequence ID" value="KAG8624258.1"/>
    <property type="molecule type" value="Genomic_DNA"/>
</dbReference>
<evidence type="ECO:0000256" key="2">
    <source>
        <dbReference type="SAM" id="MobiDB-lite"/>
    </source>
</evidence>
<organism evidence="4 5">
    <name type="scientific">Elsinoe batatas</name>
    <dbReference type="NCBI Taxonomy" id="2601811"/>
    <lineage>
        <taxon>Eukaryota</taxon>
        <taxon>Fungi</taxon>
        <taxon>Dikarya</taxon>
        <taxon>Ascomycota</taxon>
        <taxon>Pezizomycotina</taxon>
        <taxon>Dothideomycetes</taxon>
        <taxon>Dothideomycetidae</taxon>
        <taxon>Myriangiales</taxon>
        <taxon>Elsinoaceae</taxon>
        <taxon>Elsinoe</taxon>
    </lineage>
</organism>
<comment type="similarity">
    <text evidence="1">Belongs to the PPP4R2 family.</text>
</comment>
<feature type="compositionally biased region" description="Acidic residues" evidence="2">
    <location>
        <begin position="445"/>
        <end position="457"/>
    </location>
</feature>
<feature type="region of interest" description="Disordered" evidence="2">
    <location>
        <begin position="85"/>
        <end position="158"/>
    </location>
</feature>
<dbReference type="Pfam" id="PF09184">
    <property type="entry name" value="PPP4R2"/>
    <property type="match status" value="1"/>
</dbReference>
<dbReference type="AlphaFoldDB" id="A0A8K0KX72"/>
<keyword evidence="3" id="KW-0732">Signal</keyword>
<feature type="compositionally biased region" description="Polar residues" evidence="2">
    <location>
        <begin position="95"/>
        <end position="124"/>
    </location>
</feature>
<sequence>MPYLFVTLTTILNIILSAQMSSTEEVLEAAARDGSLDITEWPRVLENVLQRLHDIVYSEFPLPAKPTLSLAPPSERLDNEALRASPIAAPSPSPRNTQQEESAGSVEPGSQTSNTNKENATPVSASGGKGESSMGPPPSRAAQHTPRPDDDPLGAFPELSESYKSSIDILKTSFAKSPPYTVQRLAELVLQPRRYYRFLPPFLNALDRIVSVSSSTTSFPLIHQTTPVTNGMFLPNGDDEKSNGLAGDEGLGGALLTLIPWLRNTNGTDDIMTRQQDGELHTEGTETIEGPNGAGRIETVSVTVNGVSSASQTTVSPTTSDDQADMTTEQTLREQGAVTQGELIRQEQEAGVVPVAQASVRRNVGATAEAMASVEDEDGEELPHARGPDEIGMSDLGPQEGSLGVGRPLDLDAALGRRSKSPQPPAEADEGVKEDRTSDESGQVELEDAPVQDEEGDYVLVDTQQAGP</sequence>
<comment type="caution">
    <text evidence="4">The sequence shown here is derived from an EMBL/GenBank/DDBJ whole genome shotgun (WGS) entry which is preliminary data.</text>
</comment>
<evidence type="ECO:0000256" key="1">
    <source>
        <dbReference type="ARBA" id="ARBA00009207"/>
    </source>
</evidence>
<dbReference type="GO" id="GO:0005737">
    <property type="term" value="C:cytoplasm"/>
    <property type="evidence" value="ECO:0007669"/>
    <property type="project" value="TreeGrafter"/>
</dbReference>
<proteinExistence type="inferred from homology"/>
<name>A0A8K0KX72_9PEZI</name>
<evidence type="ECO:0000313" key="4">
    <source>
        <dbReference type="EMBL" id="KAG8624258.1"/>
    </source>
</evidence>
<dbReference type="InterPro" id="IPR015267">
    <property type="entry name" value="PPP4R2"/>
</dbReference>
<feature type="compositionally biased region" description="Basic and acidic residues" evidence="2">
    <location>
        <begin position="430"/>
        <end position="439"/>
    </location>
</feature>
<feature type="signal peptide" evidence="3">
    <location>
        <begin position="1"/>
        <end position="17"/>
    </location>
</feature>
<dbReference type="GO" id="GO:0005634">
    <property type="term" value="C:nucleus"/>
    <property type="evidence" value="ECO:0007669"/>
    <property type="project" value="TreeGrafter"/>
</dbReference>
<gene>
    <name evidence="4" type="ORF">KVT40_007325</name>
</gene>
<feature type="chain" id="PRO_5035447455" evidence="3">
    <location>
        <begin position="18"/>
        <end position="468"/>
    </location>
</feature>
<reference evidence="4" key="1">
    <citation type="submission" date="2021-07" db="EMBL/GenBank/DDBJ databases">
        <title>Elsinoe batatas strain:CRI-CJ2 Genome sequencing and assembly.</title>
        <authorList>
            <person name="Huang L."/>
        </authorList>
    </citation>
    <scope>NUCLEOTIDE SEQUENCE</scope>
    <source>
        <strain evidence="4">CRI-CJ2</strain>
    </source>
</reference>
<dbReference type="PANTHER" id="PTHR16487:SF0">
    <property type="entry name" value="PROTEIN PHOSPHATASE 4 REGULATORY SUBUNIT 2-RELATED"/>
    <property type="match status" value="1"/>
</dbReference>
<feature type="region of interest" description="Disordered" evidence="2">
    <location>
        <begin position="372"/>
        <end position="468"/>
    </location>
</feature>
<dbReference type="OrthoDB" id="341898at2759"/>
<dbReference type="GO" id="GO:0030289">
    <property type="term" value="C:protein phosphatase 4 complex"/>
    <property type="evidence" value="ECO:0007669"/>
    <property type="project" value="InterPro"/>
</dbReference>
<dbReference type="PANTHER" id="PTHR16487">
    <property type="entry name" value="PPP4R2-RELATED PROTEIN"/>
    <property type="match status" value="1"/>
</dbReference>
<accession>A0A8K0KX72</accession>
<feature type="region of interest" description="Disordered" evidence="2">
    <location>
        <begin position="307"/>
        <end position="328"/>
    </location>
</feature>
<protein>
    <submittedName>
        <fullName evidence="4">Uncharacterized protein</fullName>
    </submittedName>
</protein>
<dbReference type="Proteomes" id="UP000809789">
    <property type="component" value="Unassembled WGS sequence"/>
</dbReference>
<keyword evidence="5" id="KW-1185">Reference proteome</keyword>
<evidence type="ECO:0000256" key="3">
    <source>
        <dbReference type="SAM" id="SignalP"/>
    </source>
</evidence>
<dbReference type="GO" id="GO:0019888">
    <property type="term" value="F:protein phosphatase regulator activity"/>
    <property type="evidence" value="ECO:0007669"/>
    <property type="project" value="InterPro"/>
</dbReference>
<evidence type="ECO:0000313" key="5">
    <source>
        <dbReference type="Proteomes" id="UP000809789"/>
    </source>
</evidence>